<proteinExistence type="predicted"/>
<feature type="transmembrane region" description="Helical" evidence="6">
    <location>
        <begin position="6"/>
        <end position="31"/>
    </location>
</feature>
<keyword evidence="3 6" id="KW-0812">Transmembrane</keyword>
<accession>A0A4R3K5C8</accession>
<keyword evidence="2" id="KW-1003">Cell membrane</keyword>
<protein>
    <recommendedName>
        <fullName evidence="9">MatE protein</fullName>
    </recommendedName>
</protein>
<dbReference type="Proteomes" id="UP000295726">
    <property type="component" value="Unassembled WGS sequence"/>
</dbReference>
<keyword evidence="5 6" id="KW-0472">Membrane</keyword>
<feature type="transmembrane region" description="Helical" evidence="6">
    <location>
        <begin position="105"/>
        <end position="128"/>
    </location>
</feature>
<dbReference type="PANTHER" id="PTHR43823:SF3">
    <property type="entry name" value="MULTIDRUG EXPORT PROTEIN MEPA"/>
    <property type="match status" value="1"/>
</dbReference>
<evidence type="ECO:0000256" key="2">
    <source>
        <dbReference type="ARBA" id="ARBA00022475"/>
    </source>
</evidence>
<comment type="subcellular location">
    <subcellularLocation>
        <location evidence="1">Cell membrane</location>
        <topology evidence="1">Multi-pass membrane protein</topology>
    </subcellularLocation>
</comment>
<evidence type="ECO:0000313" key="7">
    <source>
        <dbReference type="EMBL" id="TCS77871.1"/>
    </source>
</evidence>
<reference evidence="7 8" key="1">
    <citation type="submission" date="2019-03" db="EMBL/GenBank/DDBJ databases">
        <title>Genomic Encyclopedia of Type Strains, Phase IV (KMG-IV): sequencing the most valuable type-strain genomes for metagenomic binning, comparative biology and taxonomic classification.</title>
        <authorList>
            <person name="Goeker M."/>
        </authorList>
    </citation>
    <scope>NUCLEOTIDE SEQUENCE [LARGE SCALE GENOMIC DNA]</scope>
    <source>
        <strain evidence="7 8">DSM 29489</strain>
    </source>
</reference>
<dbReference type="PANTHER" id="PTHR43823">
    <property type="entry name" value="SPORULATION PROTEIN YKVU"/>
    <property type="match status" value="1"/>
</dbReference>
<feature type="transmembrane region" description="Helical" evidence="6">
    <location>
        <begin position="77"/>
        <end position="98"/>
    </location>
</feature>
<evidence type="ECO:0000256" key="1">
    <source>
        <dbReference type="ARBA" id="ARBA00004651"/>
    </source>
</evidence>
<evidence type="ECO:0000256" key="4">
    <source>
        <dbReference type="ARBA" id="ARBA00022989"/>
    </source>
</evidence>
<sequence>MGVAAYGIIANLSLVIISIYTGIFFGAEQIADIFNSEQNALLQSMAIEGLRLYFIACPFAGFNIIISMYYTSMDYPLPASIISILRGFIVVIPMAFVLSSAAKMTGVWCTFPATELLVAIVGVIFFAVHKNQ</sequence>
<evidence type="ECO:0000256" key="5">
    <source>
        <dbReference type="ARBA" id="ARBA00023136"/>
    </source>
</evidence>
<keyword evidence="8" id="KW-1185">Reference proteome</keyword>
<organism evidence="7 8">
    <name type="scientific">Muricomes intestini</name>
    <dbReference type="NCBI Taxonomy" id="1796634"/>
    <lineage>
        <taxon>Bacteria</taxon>
        <taxon>Bacillati</taxon>
        <taxon>Bacillota</taxon>
        <taxon>Clostridia</taxon>
        <taxon>Lachnospirales</taxon>
        <taxon>Lachnospiraceae</taxon>
        <taxon>Muricomes</taxon>
    </lineage>
</organism>
<dbReference type="EMBL" id="SLZZ01000014">
    <property type="protein sequence ID" value="TCS77871.1"/>
    <property type="molecule type" value="Genomic_DNA"/>
</dbReference>
<gene>
    <name evidence="7" type="ORF">EDD59_11423</name>
</gene>
<name>A0A4R3K5C8_9FIRM</name>
<dbReference type="GO" id="GO:0005886">
    <property type="term" value="C:plasma membrane"/>
    <property type="evidence" value="ECO:0007669"/>
    <property type="project" value="UniProtKB-SubCell"/>
</dbReference>
<evidence type="ECO:0000313" key="8">
    <source>
        <dbReference type="Proteomes" id="UP000295726"/>
    </source>
</evidence>
<evidence type="ECO:0008006" key="9">
    <source>
        <dbReference type="Google" id="ProtNLM"/>
    </source>
</evidence>
<keyword evidence="4 6" id="KW-1133">Transmembrane helix</keyword>
<evidence type="ECO:0000256" key="3">
    <source>
        <dbReference type="ARBA" id="ARBA00022692"/>
    </source>
</evidence>
<dbReference type="AlphaFoldDB" id="A0A4R3K5C8"/>
<comment type="caution">
    <text evidence="7">The sequence shown here is derived from an EMBL/GenBank/DDBJ whole genome shotgun (WGS) entry which is preliminary data.</text>
</comment>
<evidence type="ECO:0000256" key="6">
    <source>
        <dbReference type="SAM" id="Phobius"/>
    </source>
</evidence>
<feature type="transmembrane region" description="Helical" evidence="6">
    <location>
        <begin position="52"/>
        <end position="71"/>
    </location>
</feature>
<dbReference type="InterPro" id="IPR051327">
    <property type="entry name" value="MATE_MepA_subfamily"/>
</dbReference>